<comment type="subcellular location">
    <subcellularLocation>
        <location evidence="1">Cell membrane</location>
        <topology evidence="1">Multi-pass membrane protein</topology>
    </subcellularLocation>
</comment>
<keyword evidence="5 7" id="KW-1133">Transmembrane helix</keyword>
<dbReference type="Proteomes" id="UP000228533">
    <property type="component" value="Unassembled WGS sequence"/>
</dbReference>
<keyword evidence="6 7" id="KW-0472">Membrane</keyword>
<sequence length="286" mass="31939">MILYFFCIVFILGAAIGSFINCLVWRLYHGESLMSRSHCPNCLEKISWYDNIPVLSYIILNAKCRHCRKPISSQYYWLEVVSGLLFVLVLVLNLQGKPANLEQIIWAVNFDWHWFLTLIRDWVLVSTLMAIFLGDLKWFVVFDVVCLTGAGAMIILNLALGMPWWSIALGALVGAGIFIIQSLASKGAWVGGGDIYIGFLMGVAVGWPNILVALFGGYILGAIWGLILVARGKKKLDWKRIFKKGDPSDVEIAEAGLPFGTVLALGTFIALYWGQNIISWYLGRIL</sequence>
<name>A0A2M6WTT2_9BACT</name>
<protein>
    <recommendedName>
        <fullName evidence="12">Prepilin peptidase</fullName>
    </recommendedName>
</protein>
<dbReference type="PANTHER" id="PTHR30487:SF0">
    <property type="entry name" value="PREPILIN LEADER PEPTIDASE_N-METHYLTRANSFERASE-RELATED"/>
    <property type="match status" value="1"/>
</dbReference>
<evidence type="ECO:0000256" key="2">
    <source>
        <dbReference type="ARBA" id="ARBA00005801"/>
    </source>
</evidence>
<dbReference type="InterPro" id="IPR010627">
    <property type="entry name" value="Prepilin_pept_A24_N"/>
</dbReference>
<feature type="domain" description="Prepilin peptidase A24 N-terminal" evidence="9">
    <location>
        <begin position="11"/>
        <end position="90"/>
    </location>
</feature>
<dbReference type="GO" id="GO:0006465">
    <property type="term" value="P:signal peptide processing"/>
    <property type="evidence" value="ECO:0007669"/>
    <property type="project" value="TreeGrafter"/>
</dbReference>
<evidence type="ECO:0000256" key="3">
    <source>
        <dbReference type="ARBA" id="ARBA00022475"/>
    </source>
</evidence>
<comment type="caution">
    <text evidence="10">The sequence shown here is derived from an EMBL/GenBank/DDBJ whole genome shotgun (WGS) entry which is preliminary data.</text>
</comment>
<evidence type="ECO:0000313" key="11">
    <source>
        <dbReference type="Proteomes" id="UP000228533"/>
    </source>
</evidence>
<feature type="transmembrane region" description="Helical" evidence="7">
    <location>
        <begin position="75"/>
        <end position="92"/>
    </location>
</feature>
<dbReference type="InterPro" id="IPR050882">
    <property type="entry name" value="Prepilin_peptidase/N-MTase"/>
</dbReference>
<feature type="transmembrane region" description="Helical" evidence="7">
    <location>
        <begin position="210"/>
        <end position="231"/>
    </location>
</feature>
<feature type="transmembrane region" description="Helical" evidence="7">
    <location>
        <begin position="112"/>
        <end position="133"/>
    </location>
</feature>
<organism evidence="10 11">
    <name type="scientific">Candidatus Falkowbacteria bacterium CG10_big_fil_rev_8_21_14_0_10_37_14</name>
    <dbReference type="NCBI Taxonomy" id="1974561"/>
    <lineage>
        <taxon>Bacteria</taxon>
        <taxon>Candidatus Falkowiibacteriota</taxon>
    </lineage>
</organism>
<dbReference type="GO" id="GO:0005886">
    <property type="term" value="C:plasma membrane"/>
    <property type="evidence" value="ECO:0007669"/>
    <property type="project" value="UniProtKB-SubCell"/>
</dbReference>
<feature type="transmembrane region" description="Helical" evidence="7">
    <location>
        <begin position="162"/>
        <end position="180"/>
    </location>
</feature>
<feature type="transmembrane region" description="Helical" evidence="7">
    <location>
        <begin position="252"/>
        <end position="273"/>
    </location>
</feature>
<dbReference type="Pfam" id="PF01478">
    <property type="entry name" value="Peptidase_A24"/>
    <property type="match status" value="1"/>
</dbReference>
<comment type="similarity">
    <text evidence="2">Belongs to the peptidase A24 family.</text>
</comment>
<dbReference type="GO" id="GO:0004190">
    <property type="term" value="F:aspartic-type endopeptidase activity"/>
    <property type="evidence" value="ECO:0007669"/>
    <property type="project" value="InterPro"/>
</dbReference>
<proteinExistence type="inferred from homology"/>
<evidence type="ECO:0000256" key="4">
    <source>
        <dbReference type="ARBA" id="ARBA00022692"/>
    </source>
</evidence>
<reference evidence="11" key="1">
    <citation type="submission" date="2017-09" db="EMBL/GenBank/DDBJ databases">
        <title>Depth-based differentiation of microbial function through sediment-hosted aquifers and enrichment of novel symbionts in the deep terrestrial subsurface.</title>
        <authorList>
            <person name="Probst A.J."/>
            <person name="Ladd B."/>
            <person name="Jarett J.K."/>
            <person name="Geller-Mcgrath D.E."/>
            <person name="Sieber C.M.K."/>
            <person name="Emerson J.B."/>
            <person name="Anantharaman K."/>
            <person name="Thomas B.C."/>
            <person name="Malmstrom R."/>
            <person name="Stieglmeier M."/>
            <person name="Klingl A."/>
            <person name="Woyke T."/>
            <person name="Ryan C.M."/>
            <person name="Banfield J.F."/>
        </authorList>
    </citation>
    <scope>NUCLEOTIDE SEQUENCE [LARGE SCALE GENOMIC DNA]</scope>
</reference>
<keyword evidence="4 7" id="KW-0812">Transmembrane</keyword>
<keyword evidence="3" id="KW-1003">Cell membrane</keyword>
<dbReference type="PANTHER" id="PTHR30487">
    <property type="entry name" value="TYPE 4 PREPILIN-LIKE PROTEINS LEADER PEPTIDE-PROCESSING ENZYME"/>
    <property type="match status" value="1"/>
</dbReference>
<feature type="transmembrane region" description="Helical" evidence="7">
    <location>
        <begin position="6"/>
        <end position="28"/>
    </location>
</feature>
<evidence type="ECO:0000256" key="1">
    <source>
        <dbReference type="ARBA" id="ARBA00004651"/>
    </source>
</evidence>
<dbReference type="InterPro" id="IPR000045">
    <property type="entry name" value="Prepilin_IV_endopep_pep"/>
</dbReference>
<evidence type="ECO:0000259" key="9">
    <source>
        <dbReference type="Pfam" id="PF06750"/>
    </source>
</evidence>
<evidence type="ECO:0000313" key="10">
    <source>
        <dbReference type="EMBL" id="PIT96199.1"/>
    </source>
</evidence>
<gene>
    <name evidence="10" type="ORF">COT94_01895</name>
</gene>
<dbReference type="Pfam" id="PF06750">
    <property type="entry name" value="A24_N_bact"/>
    <property type="match status" value="1"/>
</dbReference>
<dbReference type="EMBL" id="PFAM01000012">
    <property type="protein sequence ID" value="PIT96199.1"/>
    <property type="molecule type" value="Genomic_DNA"/>
</dbReference>
<evidence type="ECO:0000259" key="8">
    <source>
        <dbReference type="Pfam" id="PF01478"/>
    </source>
</evidence>
<evidence type="ECO:0000256" key="6">
    <source>
        <dbReference type="ARBA" id="ARBA00023136"/>
    </source>
</evidence>
<evidence type="ECO:0000256" key="7">
    <source>
        <dbReference type="SAM" id="Phobius"/>
    </source>
</evidence>
<evidence type="ECO:0008006" key="12">
    <source>
        <dbReference type="Google" id="ProtNLM"/>
    </source>
</evidence>
<evidence type="ECO:0000256" key="5">
    <source>
        <dbReference type="ARBA" id="ARBA00022989"/>
    </source>
</evidence>
<feature type="transmembrane region" description="Helical" evidence="7">
    <location>
        <begin position="138"/>
        <end position="156"/>
    </location>
</feature>
<feature type="domain" description="Prepilin type IV endopeptidase peptidase" evidence="8">
    <location>
        <begin position="122"/>
        <end position="226"/>
    </location>
</feature>
<accession>A0A2M6WTT2</accession>
<dbReference type="AlphaFoldDB" id="A0A2M6WTT2"/>